<dbReference type="AlphaFoldDB" id="A0A6L2LIL4"/>
<dbReference type="SUPFAM" id="SSF57756">
    <property type="entry name" value="Retrovirus zinc finger-like domains"/>
    <property type="match status" value="1"/>
</dbReference>
<keyword evidence="1" id="KW-0862">Zinc</keyword>
<dbReference type="GO" id="GO:0008270">
    <property type="term" value="F:zinc ion binding"/>
    <property type="evidence" value="ECO:0007669"/>
    <property type="project" value="UniProtKB-KW"/>
</dbReference>
<dbReference type="PANTHER" id="PTHR15503:SF45">
    <property type="entry name" value="RNA-DIRECTED DNA POLYMERASE HOMOLOG"/>
    <property type="match status" value="1"/>
</dbReference>
<feature type="compositionally biased region" description="Acidic residues" evidence="2">
    <location>
        <begin position="93"/>
        <end position="102"/>
    </location>
</feature>
<organism evidence="4">
    <name type="scientific">Tanacetum cinerariifolium</name>
    <name type="common">Dalmatian daisy</name>
    <name type="synonym">Chrysanthemum cinerariifolium</name>
    <dbReference type="NCBI Taxonomy" id="118510"/>
    <lineage>
        <taxon>Eukaryota</taxon>
        <taxon>Viridiplantae</taxon>
        <taxon>Streptophyta</taxon>
        <taxon>Embryophyta</taxon>
        <taxon>Tracheophyta</taxon>
        <taxon>Spermatophyta</taxon>
        <taxon>Magnoliopsida</taxon>
        <taxon>eudicotyledons</taxon>
        <taxon>Gunneridae</taxon>
        <taxon>Pentapetalae</taxon>
        <taxon>asterids</taxon>
        <taxon>campanulids</taxon>
        <taxon>Asterales</taxon>
        <taxon>Asteraceae</taxon>
        <taxon>Asteroideae</taxon>
        <taxon>Anthemideae</taxon>
        <taxon>Anthemidinae</taxon>
        <taxon>Tanacetum</taxon>
    </lineage>
</organism>
<feature type="non-terminal residue" evidence="4">
    <location>
        <position position="1"/>
    </location>
</feature>
<accession>A0A6L2LIL4</accession>
<dbReference type="Pfam" id="PF08284">
    <property type="entry name" value="RVP_2"/>
    <property type="match status" value="1"/>
</dbReference>
<comment type="caution">
    <text evidence="4">The sequence shown here is derived from an EMBL/GenBank/DDBJ whole genome shotgun (WGS) entry which is preliminary data.</text>
</comment>
<feature type="compositionally biased region" description="Basic and acidic residues" evidence="2">
    <location>
        <begin position="177"/>
        <end position="197"/>
    </location>
</feature>
<dbReference type="PANTHER" id="PTHR15503">
    <property type="entry name" value="LDOC1 RELATED"/>
    <property type="match status" value="1"/>
</dbReference>
<keyword evidence="1" id="KW-0863">Zinc-finger</keyword>
<proteinExistence type="predicted"/>
<reference evidence="4" key="1">
    <citation type="journal article" date="2019" name="Sci. Rep.">
        <title>Draft genome of Tanacetum cinerariifolium, the natural source of mosquito coil.</title>
        <authorList>
            <person name="Yamashiro T."/>
            <person name="Shiraishi A."/>
            <person name="Satake H."/>
            <person name="Nakayama K."/>
        </authorList>
    </citation>
    <scope>NUCLEOTIDE SEQUENCE</scope>
</reference>
<dbReference type="Gene3D" id="4.10.60.10">
    <property type="entry name" value="Zinc finger, CCHC-type"/>
    <property type="match status" value="1"/>
</dbReference>
<evidence type="ECO:0000259" key="3">
    <source>
        <dbReference type="PROSITE" id="PS50158"/>
    </source>
</evidence>
<evidence type="ECO:0000256" key="2">
    <source>
        <dbReference type="SAM" id="MobiDB-lite"/>
    </source>
</evidence>
<feature type="compositionally biased region" description="Low complexity" evidence="2">
    <location>
        <begin position="26"/>
        <end position="35"/>
    </location>
</feature>
<dbReference type="SMART" id="SM00343">
    <property type="entry name" value="ZnF_C2HC"/>
    <property type="match status" value="2"/>
</dbReference>
<gene>
    <name evidence="4" type="ORF">Tci_033644</name>
</gene>
<sequence>LISSDSSEDSMGTLAGRVILFGTIPTTIPDITPVIGSPTTKTPTVAPTIPPSPDYTPASPDYSPASEAESDLSEDPSSGHIPPLPAVSPFLSSDDDTTDSDTPDTPPSPTHDTPFTEITASTQRSPVIPCRRVMILAPGHPIAHGRSYRYHPNGPVHMITARKRVRPLPVQQLSVRHSVDHSSSDSSSRHSSSDHSSPDLPSTSAGPSRKRHRSPMTSVPALPLVSKDLSLVRADLIPPPKRVRDIGYLADVEVDPKETRVERVTHPAMPEDIPEPGSNRGYGHRIVGVESAVTALTERVAEKMPNTRSRASMTHEEVEELVVRRVAEEMEACEVARNLETLNENEEEQEGTEGVVGLTRWFKKMETVFNISNYPPKYQVEYATCTLQNNALTWWNFHKRTIGVDAAYAMKWAELMKLMTEVYCPRDENVARAYTAGNNERKRYVGSFPYYNKCKLHHEGLCTIRCGNCKKIRHQTRDCRVTVNPNTQGAAVGNQQGVGCYECGRPGYFRKDCPKLRNQNCGNQTRNKTGGNEVTAKAYAIGGGGTNPDSNVVTGLLGHPFNIDQMPVELGSFEVIISMDWLAKYHALIVCDEKVIRIPYEDEVLIIRGDNCDDESKLNIISCTKTRKYIQKGCQVYLAQVTSKKAEDKSEKKRLEDVPIVREFLEVFPEDLPGLPPARQVEFQIDLVPGAAPITRAPYRLAPAEMQELSTHNEHAVESNEPQGQNEVKRLKKKLNHKVVEVIHGERKKDNKPQDEAQGSSEKTTDKGSN</sequence>
<dbReference type="InterPro" id="IPR001878">
    <property type="entry name" value="Znf_CCHC"/>
</dbReference>
<keyword evidence="1" id="KW-0479">Metal-binding</keyword>
<dbReference type="InterPro" id="IPR032567">
    <property type="entry name" value="RTL1-rel"/>
</dbReference>
<evidence type="ECO:0000313" key="4">
    <source>
        <dbReference type="EMBL" id="GEU61666.1"/>
    </source>
</evidence>
<protein>
    <recommendedName>
        <fullName evidence="3">CCHC-type domain-containing protein</fullName>
    </recommendedName>
</protein>
<feature type="region of interest" description="Disordered" evidence="2">
    <location>
        <begin position="709"/>
        <end position="770"/>
    </location>
</feature>
<dbReference type="EMBL" id="BKCJ010004542">
    <property type="protein sequence ID" value="GEU61666.1"/>
    <property type="molecule type" value="Genomic_DNA"/>
</dbReference>
<dbReference type="PROSITE" id="PS50158">
    <property type="entry name" value="ZF_CCHC"/>
    <property type="match status" value="1"/>
</dbReference>
<name>A0A6L2LIL4_TANCI</name>
<evidence type="ECO:0000256" key="1">
    <source>
        <dbReference type="PROSITE-ProRule" id="PRU00047"/>
    </source>
</evidence>
<feature type="compositionally biased region" description="Basic and acidic residues" evidence="2">
    <location>
        <begin position="738"/>
        <end position="755"/>
    </location>
</feature>
<feature type="domain" description="CCHC-type" evidence="3">
    <location>
        <begin position="500"/>
        <end position="515"/>
    </location>
</feature>
<feature type="region of interest" description="Disordered" evidence="2">
    <location>
        <begin position="173"/>
        <end position="221"/>
    </location>
</feature>
<dbReference type="InterPro" id="IPR036875">
    <property type="entry name" value="Znf_CCHC_sf"/>
</dbReference>
<feature type="region of interest" description="Disordered" evidence="2">
    <location>
        <begin position="26"/>
        <end position="124"/>
    </location>
</feature>
<dbReference type="GO" id="GO:0003676">
    <property type="term" value="F:nucleic acid binding"/>
    <property type="evidence" value="ECO:0007669"/>
    <property type="project" value="InterPro"/>
</dbReference>